<proteinExistence type="predicted"/>
<organism evidence="2 3">
    <name type="scientific">Colletotrichum kahawae</name>
    <name type="common">Coffee berry disease fungus</name>
    <dbReference type="NCBI Taxonomy" id="34407"/>
    <lineage>
        <taxon>Eukaryota</taxon>
        <taxon>Fungi</taxon>
        <taxon>Dikarya</taxon>
        <taxon>Ascomycota</taxon>
        <taxon>Pezizomycotina</taxon>
        <taxon>Sordariomycetes</taxon>
        <taxon>Hypocreomycetidae</taxon>
        <taxon>Glomerellales</taxon>
        <taxon>Glomerellaceae</taxon>
        <taxon>Colletotrichum</taxon>
        <taxon>Colletotrichum gloeosporioides species complex</taxon>
    </lineage>
</organism>
<evidence type="ECO:0000313" key="2">
    <source>
        <dbReference type="EMBL" id="KAK2776469.1"/>
    </source>
</evidence>
<gene>
    <name evidence="2" type="ORF">CKAH01_12385</name>
</gene>
<feature type="compositionally biased region" description="Basic and acidic residues" evidence="1">
    <location>
        <begin position="102"/>
        <end position="116"/>
    </location>
</feature>
<name>A0AAD9YSD6_COLKA</name>
<comment type="caution">
    <text evidence="2">The sequence shown here is derived from an EMBL/GenBank/DDBJ whole genome shotgun (WGS) entry which is preliminary data.</text>
</comment>
<dbReference type="AlphaFoldDB" id="A0AAD9YSD6"/>
<dbReference type="EMBL" id="VYYT01000027">
    <property type="protein sequence ID" value="KAK2776469.1"/>
    <property type="molecule type" value="Genomic_DNA"/>
</dbReference>
<sequence>MSPRPTARCTRAVQQQLRAPLEAIWITDGLLASAFERYCHVSHLARRNLSSTPGPLESRKRLGKRRMTAMHLDHQSTLPPWAIEFPVDLSKWKWQPPTPRQSRRDDDPLVENDRPTPTKSTTPWSVIQKMMGTLAAEENAQEDDGRAAVSADPLLERLSQARAAVAASRTQVMTPKFRGLMKHLKQDIKSGALDSDAVVMAVSTFPQTLANAGALQDVVSTAIGHFLSAVVSGIKSSSRLTAANFKRTFWNQILIQASQLDGHETRLSLFQTILDAIPLSHIDDVHEGVVAAVQSLVVVLEPWRTRAADIGVALRRLSPEDHNALLSKLETAIHESLVETQDQTDHLLWLQILAHMPLVRQDYLLDACVRSAYFDRGLLGSVGRDLCELLFCQWTSRGYLQQHDPQVAEWQLLCNGRAKLCLAALVVKIGDGGPANQSAGILVSLLKFLRRFGRQEELLHSMRAFCRVHTRILPVHPFKLLAKASSDHRFALATLSVLEKNADLRDHKERPWWQWEPQSKRDEQICNRWDWTAWTAYVEDMIKDESINPAIVWKVVRSGAWADARDKDGERFVDTMYNIRHNFREAQSRYYKRYPKGYNKREALLSAQQLTEAKVKKLRKKRAQLIQDMAVWFSQAGHLSDSNILRNVERCVAWLRAHDVGLERRVVLAVVTVGLRELKRLEPGRTGRISWMLDIIEEHGGKEERRLVAQRLQRWREANIASGERAKEAESG</sequence>
<evidence type="ECO:0000256" key="1">
    <source>
        <dbReference type="SAM" id="MobiDB-lite"/>
    </source>
</evidence>
<keyword evidence="3" id="KW-1185">Reference proteome</keyword>
<dbReference type="Proteomes" id="UP001281614">
    <property type="component" value="Unassembled WGS sequence"/>
</dbReference>
<reference evidence="2" key="1">
    <citation type="submission" date="2023-02" db="EMBL/GenBank/DDBJ databases">
        <title>Colletotrichum kahawae CIFC_Que2 genome sequencing and assembly.</title>
        <authorList>
            <person name="Baroncelli R."/>
        </authorList>
    </citation>
    <scope>NUCLEOTIDE SEQUENCE</scope>
    <source>
        <strain evidence="2">CIFC_Que2</strain>
    </source>
</reference>
<protein>
    <submittedName>
        <fullName evidence="2">Uncharacterized protein</fullName>
    </submittedName>
</protein>
<evidence type="ECO:0000313" key="3">
    <source>
        <dbReference type="Proteomes" id="UP001281614"/>
    </source>
</evidence>
<accession>A0AAD9YSD6</accession>
<feature type="region of interest" description="Disordered" evidence="1">
    <location>
        <begin position="93"/>
        <end position="125"/>
    </location>
</feature>